<feature type="non-terminal residue" evidence="1">
    <location>
        <position position="24"/>
    </location>
</feature>
<proteinExistence type="predicted"/>
<sequence>MSKSEHLQTHLLKARRLLEPYWLA</sequence>
<name>A0A0F9QJV8_9ZZZZ</name>
<organism evidence="1">
    <name type="scientific">marine sediment metagenome</name>
    <dbReference type="NCBI Taxonomy" id="412755"/>
    <lineage>
        <taxon>unclassified sequences</taxon>
        <taxon>metagenomes</taxon>
        <taxon>ecological metagenomes</taxon>
    </lineage>
</organism>
<accession>A0A0F9QJV8</accession>
<dbReference type="EMBL" id="LAZR01003921">
    <property type="protein sequence ID" value="KKN13446.1"/>
    <property type="molecule type" value="Genomic_DNA"/>
</dbReference>
<dbReference type="AlphaFoldDB" id="A0A0F9QJV8"/>
<comment type="caution">
    <text evidence="1">The sequence shown here is derived from an EMBL/GenBank/DDBJ whole genome shotgun (WGS) entry which is preliminary data.</text>
</comment>
<gene>
    <name evidence="1" type="ORF">LCGC14_1006400</name>
</gene>
<reference evidence="1" key="1">
    <citation type="journal article" date="2015" name="Nature">
        <title>Complex archaea that bridge the gap between prokaryotes and eukaryotes.</title>
        <authorList>
            <person name="Spang A."/>
            <person name="Saw J.H."/>
            <person name="Jorgensen S.L."/>
            <person name="Zaremba-Niedzwiedzka K."/>
            <person name="Martijn J."/>
            <person name="Lind A.E."/>
            <person name="van Eijk R."/>
            <person name="Schleper C."/>
            <person name="Guy L."/>
            <person name="Ettema T.J."/>
        </authorList>
    </citation>
    <scope>NUCLEOTIDE SEQUENCE</scope>
</reference>
<protein>
    <submittedName>
        <fullName evidence="1">Uncharacterized protein</fullName>
    </submittedName>
</protein>
<evidence type="ECO:0000313" key="1">
    <source>
        <dbReference type="EMBL" id="KKN13446.1"/>
    </source>
</evidence>